<dbReference type="PANTHER" id="PTHR48111">
    <property type="entry name" value="REGULATOR OF RPOS"/>
    <property type="match status" value="1"/>
</dbReference>
<comment type="caution">
    <text evidence="4">Lacks conserved residue(s) required for the propagation of feature annotation.</text>
</comment>
<organism evidence="8 9">
    <name type="scientific">Thioflavicoccus mobilis 8321</name>
    <dbReference type="NCBI Taxonomy" id="765912"/>
    <lineage>
        <taxon>Bacteria</taxon>
        <taxon>Pseudomonadati</taxon>
        <taxon>Pseudomonadota</taxon>
        <taxon>Gammaproteobacteria</taxon>
        <taxon>Chromatiales</taxon>
        <taxon>Chromatiaceae</taxon>
        <taxon>Thioflavicoccus</taxon>
    </lineage>
</organism>
<dbReference type="GO" id="GO:0006355">
    <property type="term" value="P:regulation of DNA-templated transcription"/>
    <property type="evidence" value="ECO:0007669"/>
    <property type="project" value="InterPro"/>
</dbReference>
<dbReference type="eggNOG" id="COG0745">
    <property type="taxonomic scope" value="Bacteria"/>
</dbReference>
<dbReference type="Pfam" id="PF00072">
    <property type="entry name" value="Response_reg"/>
    <property type="match status" value="1"/>
</dbReference>
<dbReference type="GO" id="GO:0000976">
    <property type="term" value="F:transcription cis-regulatory region binding"/>
    <property type="evidence" value="ECO:0007669"/>
    <property type="project" value="TreeGrafter"/>
</dbReference>
<dbReference type="STRING" id="765912.Thimo_2115"/>
<dbReference type="InterPro" id="IPR039420">
    <property type="entry name" value="WalR-like"/>
</dbReference>
<sequence>MTETVCVILAEGDAVLRASLVDHLCRAKYSVTAVPNGLAYYRHLGDKNYAVALINLSLPDQPGQVLIDYTRRNTPSAIIGIAAQDTVELRVGCYRAGADLFLHAAVDGHELAAAIASLAQRYESGRAMGRPLAGWRLLARRRALAIPDGAILELSPKECRLLELLAPGDGTAVQRADLLERLYAREDESAERALETLVRRTRRKIAACFPGPSPILTQHGVGYAFSLPLAKE</sequence>
<gene>
    <name evidence="8" type="ORF">Thimo_2115</name>
</gene>
<dbReference type="PANTHER" id="PTHR48111:SF67">
    <property type="entry name" value="TRANSCRIPTIONAL REGULATORY PROTEIN TCTD"/>
    <property type="match status" value="1"/>
</dbReference>
<protein>
    <submittedName>
        <fullName evidence="8">Response regulator with CheY-like receiver domain and winged-helix DNA-binding domain</fullName>
    </submittedName>
</protein>
<dbReference type="GO" id="GO:0005829">
    <property type="term" value="C:cytosol"/>
    <property type="evidence" value="ECO:0007669"/>
    <property type="project" value="TreeGrafter"/>
</dbReference>
<keyword evidence="9" id="KW-1185">Reference proteome</keyword>
<dbReference type="GO" id="GO:0000156">
    <property type="term" value="F:phosphorelay response regulator activity"/>
    <property type="evidence" value="ECO:0007669"/>
    <property type="project" value="TreeGrafter"/>
</dbReference>
<dbReference type="SMART" id="SM00862">
    <property type="entry name" value="Trans_reg_C"/>
    <property type="match status" value="1"/>
</dbReference>
<keyword evidence="1" id="KW-0805">Transcription regulation</keyword>
<dbReference type="PROSITE" id="PS51755">
    <property type="entry name" value="OMPR_PHOB"/>
    <property type="match status" value="1"/>
</dbReference>
<evidence type="ECO:0000256" key="1">
    <source>
        <dbReference type="ARBA" id="ARBA00023015"/>
    </source>
</evidence>
<reference evidence="8 9" key="1">
    <citation type="submission" date="2011-09" db="EMBL/GenBank/DDBJ databases">
        <title>Complete sequence of chromosome of Thioflavicoccus mobilis 8321.</title>
        <authorList>
            <consortium name="US DOE Joint Genome Institute"/>
            <person name="Lucas S."/>
            <person name="Han J."/>
            <person name="Lapidus A."/>
            <person name="Cheng J.-F."/>
            <person name="Goodwin L."/>
            <person name="Pitluck S."/>
            <person name="Peters L."/>
            <person name="Ovchinnikova G."/>
            <person name="Lu M."/>
            <person name="Detter J.C."/>
            <person name="Han C."/>
            <person name="Tapia R."/>
            <person name="Land M."/>
            <person name="Hauser L."/>
            <person name="Kyrpides N."/>
            <person name="Ivanova N."/>
            <person name="Pagani I."/>
            <person name="Vogl K."/>
            <person name="Liu Z."/>
            <person name="Imhoff J."/>
            <person name="Thiel V."/>
            <person name="Frigaard N.-U."/>
            <person name="Bryant D."/>
            <person name="Woyke T."/>
        </authorList>
    </citation>
    <scope>NUCLEOTIDE SEQUENCE [LARGE SCALE GENOMIC DNA]</scope>
    <source>
        <strain evidence="8 9">8321</strain>
    </source>
</reference>
<dbReference type="HOGENOM" id="CLU_000445_30_4_6"/>
<dbReference type="GO" id="GO:0032993">
    <property type="term" value="C:protein-DNA complex"/>
    <property type="evidence" value="ECO:0007669"/>
    <property type="project" value="TreeGrafter"/>
</dbReference>
<dbReference type="Pfam" id="PF00486">
    <property type="entry name" value="Trans_reg_C"/>
    <property type="match status" value="1"/>
</dbReference>
<keyword evidence="3" id="KW-0804">Transcription</keyword>
<evidence type="ECO:0000313" key="8">
    <source>
        <dbReference type="EMBL" id="AGA90866.1"/>
    </source>
</evidence>
<dbReference type="InterPro" id="IPR001789">
    <property type="entry name" value="Sig_transdc_resp-reg_receiver"/>
</dbReference>
<evidence type="ECO:0000256" key="4">
    <source>
        <dbReference type="PROSITE-ProRule" id="PRU00169"/>
    </source>
</evidence>
<dbReference type="Gene3D" id="3.40.50.2300">
    <property type="match status" value="1"/>
</dbReference>
<feature type="domain" description="OmpR/PhoB-type" evidence="7">
    <location>
        <begin position="123"/>
        <end position="227"/>
    </location>
</feature>
<dbReference type="KEGG" id="tmb:Thimo_2115"/>
<dbReference type="InterPro" id="IPR036388">
    <property type="entry name" value="WH-like_DNA-bd_sf"/>
</dbReference>
<dbReference type="OrthoDB" id="9796655at2"/>
<evidence type="ECO:0000259" key="6">
    <source>
        <dbReference type="PROSITE" id="PS50110"/>
    </source>
</evidence>
<dbReference type="SUPFAM" id="SSF52172">
    <property type="entry name" value="CheY-like"/>
    <property type="match status" value="1"/>
</dbReference>
<keyword evidence="2 5" id="KW-0238">DNA-binding</keyword>
<dbReference type="AlphaFoldDB" id="L0GY21"/>
<dbReference type="EMBL" id="CP003051">
    <property type="protein sequence ID" value="AGA90866.1"/>
    <property type="molecule type" value="Genomic_DNA"/>
</dbReference>
<dbReference type="Gene3D" id="1.10.10.10">
    <property type="entry name" value="Winged helix-like DNA-binding domain superfamily/Winged helix DNA-binding domain"/>
    <property type="match status" value="1"/>
</dbReference>
<evidence type="ECO:0000256" key="3">
    <source>
        <dbReference type="ARBA" id="ARBA00023163"/>
    </source>
</evidence>
<feature type="domain" description="Response regulatory" evidence="6">
    <location>
        <begin position="6"/>
        <end position="119"/>
    </location>
</feature>
<dbReference type="InterPro" id="IPR016032">
    <property type="entry name" value="Sig_transdc_resp-reg_C-effctor"/>
</dbReference>
<evidence type="ECO:0000256" key="5">
    <source>
        <dbReference type="PROSITE-ProRule" id="PRU01091"/>
    </source>
</evidence>
<dbReference type="SMART" id="SM00448">
    <property type="entry name" value="REC"/>
    <property type="match status" value="1"/>
</dbReference>
<dbReference type="InterPro" id="IPR001867">
    <property type="entry name" value="OmpR/PhoB-type_DNA-bd"/>
</dbReference>
<evidence type="ECO:0000256" key="2">
    <source>
        <dbReference type="ARBA" id="ARBA00023125"/>
    </source>
</evidence>
<evidence type="ECO:0000259" key="7">
    <source>
        <dbReference type="PROSITE" id="PS51755"/>
    </source>
</evidence>
<dbReference type="PROSITE" id="PS50110">
    <property type="entry name" value="RESPONSE_REGULATORY"/>
    <property type="match status" value="1"/>
</dbReference>
<name>L0GY21_9GAMM</name>
<feature type="DNA-binding region" description="OmpR/PhoB-type" evidence="5">
    <location>
        <begin position="123"/>
        <end position="227"/>
    </location>
</feature>
<dbReference type="RefSeq" id="WP_015281006.1">
    <property type="nucleotide sequence ID" value="NC_019940.1"/>
</dbReference>
<evidence type="ECO:0000313" key="9">
    <source>
        <dbReference type="Proteomes" id="UP000010816"/>
    </source>
</evidence>
<dbReference type="CDD" id="cd00383">
    <property type="entry name" value="trans_reg_C"/>
    <property type="match status" value="1"/>
</dbReference>
<accession>L0GY21</accession>
<dbReference type="SUPFAM" id="SSF46894">
    <property type="entry name" value="C-terminal effector domain of the bipartite response regulators"/>
    <property type="match status" value="1"/>
</dbReference>
<dbReference type="Proteomes" id="UP000010816">
    <property type="component" value="Chromosome"/>
</dbReference>
<proteinExistence type="predicted"/>
<dbReference type="InterPro" id="IPR011006">
    <property type="entry name" value="CheY-like_superfamily"/>
</dbReference>